<dbReference type="Proteomes" id="UP000813385">
    <property type="component" value="Unassembled WGS sequence"/>
</dbReference>
<sequence length="307" mass="33712">MGYLQAVTSCASHLALISTVLGGLKNAQSSKLRQSAKALARRPRGSPSCDGSHQEAELTRLWSLVISRAMTRTSRLGKAAGRSRAATQHEDKHRPRTLGHTLSTQEFDTMDSQDDIWDQPSSQPSSSQLSFWDAWDGSTPCSPATPFSSQNEHSPHVHGADARYWEEGWDEDENNEHWLQADAATTTCREQDCDSGENNEHPTGEPQALPQLEWETWGICDSGETLDTELSGHPSEGSWEEWLGGGDGHEHLRPEAEAAEQDAGENLFLHHSTCTGPQDDWLGADVTDQEQHLHIPGDGDGIDWMAG</sequence>
<feature type="compositionally biased region" description="Acidic residues" evidence="1">
    <location>
        <begin position="108"/>
        <end position="117"/>
    </location>
</feature>
<name>A0A8K0T4Y8_9PEZI</name>
<dbReference type="AlphaFoldDB" id="A0A8K0T4Y8"/>
<feature type="compositionally biased region" description="Low complexity" evidence="1">
    <location>
        <begin position="118"/>
        <end position="130"/>
    </location>
</feature>
<protein>
    <submittedName>
        <fullName evidence="2">Uncharacterized protein</fullName>
    </submittedName>
</protein>
<organism evidence="2 3">
    <name type="scientific">Plectosphaerella cucumerina</name>
    <dbReference type="NCBI Taxonomy" id="40658"/>
    <lineage>
        <taxon>Eukaryota</taxon>
        <taxon>Fungi</taxon>
        <taxon>Dikarya</taxon>
        <taxon>Ascomycota</taxon>
        <taxon>Pezizomycotina</taxon>
        <taxon>Sordariomycetes</taxon>
        <taxon>Hypocreomycetidae</taxon>
        <taxon>Glomerellales</taxon>
        <taxon>Plectosphaerellaceae</taxon>
        <taxon>Plectosphaerella</taxon>
    </lineage>
</organism>
<feature type="region of interest" description="Disordered" evidence="1">
    <location>
        <begin position="73"/>
        <end position="134"/>
    </location>
</feature>
<evidence type="ECO:0000313" key="2">
    <source>
        <dbReference type="EMBL" id="KAH7347784.1"/>
    </source>
</evidence>
<proteinExistence type="predicted"/>
<gene>
    <name evidence="2" type="ORF">B0T11DRAFT_144507</name>
</gene>
<comment type="caution">
    <text evidence="2">The sequence shown here is derived from an EMBL/GenBank/DDBJ whole genome shotgun (WGS) entry which is preliminary data.</text>
</comment>
<feature type="region of interest" description="Disordered" evidence="1">
    <location>
        <begin position="187"/>
        <end position="207"/>
    </location>
</feature>
<reference evidence="2" key="1">
    <citation type="journal article" date="2021" name="Nat. Commun.">
        <title>Genetic determinants of endophytism in the Arabidopsis root mycobiome.</title>
        <authorList>
            <person name="Mesny F."/>
            <person name="Miyauchi S."/>
            <person name="Thiergart T."/>
            <person name="Pickel B."/>
            <person name="Atanasova L."/>
            <person name="Karlsson M."/>
            <person name="Huettel B."/>
            <person name="Barry K.W."/>
            <person name="Haridas S."/>
            <person name="Chen C."/>
            <person name="Bauer D."/>
            <person name="Andreopoulos W."/>
            <person name="Pangilinan J."/>
            <person name="LaButti K."/>
            <person name="Riley R."/>
            <person name="Lipzen A."/>
            <person name="Clum A."/>
            <person name="Drula E."/>
            <person name="Henrissat B."/>
            <person name="Kohler A."/>
            <person name="Grigoriev I.V."/>
            <person name="Martin F.M."/>
            <person name="Hacquard S."/>
        </authorList>
    </citation>
    <scope>NUCLEOTIDE SEQUENCE</scope>
    <source>
        <strain evidence="2">MPI-CAGE-AT-0016</strain>
    </source>
</reference>
<evidence type="ECO:0000313" key="3">
    <source>
        <dbReference type="Proteomes" id="UP000813385"/>
    </source>
</evidence>
<keyword evidence="3" id="KW-1185">Reference proteome</keyword>
<dbReference type="EMBL" id="JAGPXD010000007">
    <property type="protein sequence ID" value="KAH7347784.1"/>
    <property type="molecule type" value="Genomic_DNA"/>
</dbReference>
<accession>A0A8K0T4Y8</accession>
<evidence type="ECO:0000256" key="1">
    <source>
        <dbReference type="SAM" id="MobiDB-lite"/>
    </source>
</evidence>